<proteinExistence type="inferred from homology"/>
<organism evidence="12 13">
    <name type="scientific">Pyronema omphalodes (strain CBS 100304)</name>
    <name type="common">Pyronema confluens</name>
    <dbReference type="NCBI Taxonomy" id="1076935"/>
    <lineage>
        <taxon>Eukaryota</taxon>
        <taxon>Fungi</taxon>
        <taxon>Dikarya</taxon>
        <taxon>Ascomycota</taxon>
        <taxon>Pezizomycotina</taxon>
        <taxon>Pezizomycetes</taxon>
        <taxon>Pezizales</taxon>
        <taxon>Pyronemataceae</taxon>
        <taxon>Pyronema</taxon>
    </lineage>
</organism>
<dbReference type="SUPFAM" id="SSF51445">
    <property type="entry name" value="(Trans)glycosidases"/>
    <property type="match status" value="1"/>
</dbReference>
<dbReference type="PANTHER" id="PTHR11177">
    <property type="entry name" value="CHITINASE"/>
    <property type="match status" value="1"/>
</dbReference>
<feature type="domain" description="GH18" evidence="11">
    <location>
        <begin position="56"/>
        <end position="399"/>
    </location>
</feature>
<comment type="catalytic activity">
    <reaction evidence="1">
        <text>Random endo-hydrolysis of N-acetyl-beta-D-glucosaminide (1-&gt;4)-beta-linkages in chitin and chitodextrins.</text>
        <dbReference type="EC" id="3.2.1.14"/>
    </reaction>
</comment>
<dbReference type="Gene3D" id="3.20.20.80">
    <property type="entry name" value="Glycosidases"/>
    <property type="match status" value="1"/>
</dbReference>
<dbReference type="OMA" id="CQVIADG"/>
<keyword evidence="8" id="KW-0624">Polysaccharide degradation</keyword>
<evidence type="ECO:0000256" key="5">
    <source>
        <dbReference type="ARBA" id="ARBA00023024"/>
    </source>
</evidence>
<evidence type="ECO:0000256" key="6">
    <source>
        <dbReference type="ARBA" id="ARBA00023277"/>
    </source>
</evidence>
<dbReference type="Proteomes" id="UP000018144">
    <property type="component" value="Unassembled WGS sequence"/>
</dbReference>
<dbReference type="PROSITE" id="PS51910">
    <property type="entry name" value="GH18_2"/>
    <property type="match status" value="1"/>
</dbReference>
<comment type="similarity">
    <text evidence="2">Belongs to the glycosyl hydrolase 18 family. Chitinase class V subfamily.</text>
</comment>
<dbReference type="GO" id="GO:0008843">
    <property type="term" value="F:endochitinase activity"/>
    <property type="evidence" value="ECO:0007669"/>
    <property type="project" value="UniProtKB-EC"/>
</dbReference>
<reference evidence="12 13" key="1">
    <citation type="journal article" date="2013" name="PLoS Genet.">
        <title>The genome and development-dependent transcriptomes of Pyronema confluens: a window into fungal evolution.</title>
        <authorList>
            <person name="Traeger S."/>
            <person name="Altegoer F."/>
            <person name="Freitag M."/>
            <person name="Gabaldon T."/>
            <person name="Kempken F."/>
            <person name="Kumar A."/>
            <person name="Marcet-Houben M."/>
            <person name="Poggeler S."/>
            <person name="Stajich J.E."/>
            <person name="Nowrousian M."/>
        </authorList>
    </citation>
    <scope>NUCLEOTIDE SEQUENCE [LARGE SCALE GENOMIC DNA]</scope>
    <source>
        <strain evidence="13">CBS 100304</strain>
        <tissue evidence="12">Vegetative mycelium</tissue>
    </source>
</reference>
<dbReference type="EMBL" id="HF935284">
    <property type="protein sequence ID" value="CCX06267.1"/>
    <property type="molecule type" value="Genomic_DNA"/>
</dbReference>
<dbReference type="Gene3D" id="3.10.50.10">
    <property type="match status" value="1"/>
</dbReference>
<evidence type="ECO:0000256" key="4">
    <source>
        <dbReference type="ARBA" id="ARBA00022801"/>
    </source>
</evidence>
<evidence type="ECO:0000256" key="7">
    <source>
        <dbReference type="ARBA" id="ARBA00023295"/>
    </source>
</evidence>
<dbReference type="eggNOG" id="KOG2806">
    <property type="taxonomic scope" value="Eukaryota"/>
</dbReference>
<dbReference type="GO" id="GO:0005576">
    <property type="term" value="C:extracellular region"/>
    <property type="evidence" value="ECO:0007669"/>
    <property type="project" value="TreeGrafter"/>
</dbReference>
<feature type="region of interest" description="Disordered" evidence="10">
    <location>
        <begin position="27"/>
        <end position="48"/>
    </location>
</feature>
<dbReference type="GO" id="GO:0006032">
    <property type="term" value="P:chitin catabolic process"/>
    <property type="evidence" value="ECO:0007669"/>
    <property type="project" value="UniProtKB-KW"/>
</dbReference>
<evidence type="ECO:0000256" key="10">
    <source>
        <dbReference type="SAM" id="MobiDB-lite"/>
    </source>
</evidence>
<keyword evidence="6" id="KW-0119">Carbohydrate metabolism</keyword>
<protein>
    <recommendedName>
        <fullName evidence="3">chitinase</fullName>
        <ecNumber evidence="3">3.2.1.14</ecNumber>
    </recommendedName>
</protein>
<dbReference type="GO" id="GO:0008061">
    <property type="term" value="F:chitin binding"/>
    <property type="evidence" value="ECO:0007669"/>
    <property type="project" value="InterPro"/>
</dbReference>
<dbReference type="SUPFAM" id="SSF54556">
    <property type="entry name" value="Chitinase insertion domain"/>
    <property type="match status" value="1"/>
</dbReference>
<dbReference type="InterPro" id="IPR017853">
    <property type="entry name" value="GH"/>
</dbReference>
<dbReference type="SMART" id="SM00636">
    <property type="entry name" value="Glyco_18"/>
    <property type="match status" value="1"/>
</dbReference>
<dbReference type="PROSITE" id="PS01095">
    <property type="entry name" value="GH18_1"/>
    <property type="match status" value="1"/>
</dbReference>
<dbReference type="InterPro" id="IPR011583">
    <property type="entry name" value="Chitinase_II/V-like_cat"/>
</dbReference>
<dbReference type="OrthoDB" id="76388at2759"/>
<dbReference type="InterPro" id="IPR029070">
    <property type="entry name" value="Chitinase_insertion_sf"/>
</dbReference>
<dbReference type="InterPro" id="IPR001579">
    <property type="entry name" value="Glyco_hydro_18_chit_AS"/>
</dbReference>
<name>U4KWJ6_PYROM</name>
<evidence type="ECO:0000256" key="2">
    <source>
        <dbReference type="ARBA" id="ARBA00008682"/>
    </source>
</evidence>
<keyword evidence="7 9" id="KW-0326">Glycosidase</keyword>
<keyword evidence="13" id="KW-1185">Reference proteome</keyword>
<evidence type="ECO:0000313" key="12">
    <source>
        <dbReference type="EMBL" id="CCX06267.1"/>
    </source>
</evidence>
<sequence length="440" mass="48492">MSRPNSSTGPPPVPWYSHPRFPLLKRHFGVTPPPVGQSPPLSVERESPRPRELRMFVNAVYYPNWSIYKQQPPSSLKLNQISHVYYSFAWLRADGTVYLSDEYADTQIEVDGVNGCLAAFRKLKQQHTHLKVILSVGGGGKGSDNFKEVAADMNKREMFAYTARELCIQHGLDGIDIDWEHPSATCGQNYLALLDTLRRYLPKPFLVTTALPCGEWALHPLPLATCMSYLDFLNLMAYDFSGPWSPLSGHHAQLYTPRTPCSDAAAASADAGISYVRSQGVPAHKIILGIPAYGRSFLGAEEAGEIYEGCGGDEGTIEYRELPERGATEHVDMALGAAYCKGGRGGWVSYDNVQTVKMKAAYVKEQGLGGVFYWTGTGDKSGDEGGPWWRLVLRGCIASGEGGGGGYWGRGWGCWEGGWGIGNGREKGNWRWKDRGRSRR</sequence>
<evidence type="ECO:0000256" key="1">
    <source>
        <dbReference type="ARBA" id="ARBA00000822"/>
    </source>
</evidence>
<evidence type="ECO:0000256" key="3">
    <source>
        <dbReference type="ARBA" id="ARBA00012729"/>
    </source>
</evidence>
<evidence type="ECO:0000259" key="11">
    <source>
        <dbReference type="PROSITE" id="PS51910"/>
    </source>
</evidence>
<evidence type="ECO:0000313" key="13">
    <source>
        <dbReference type="Proteomes" id="UP000018144"/>
    </source>
</evidence>
<gene>
    <name evidence="12" type="ORF">PCON_05854</name>
</gene>
<dbReference type="PANTHER" id="PTHR11177:SF228">
    <property type="entry name" value="CHITINASE"/>
    <property type="match status" value="1"/>
</dbReference>
<dbReference type="AlphaFoldDB" id="U4KWJ6"/>
<keyword evidence="5" id="KW-0146">Chitin degradation</keyword>
<dbReference type="InterPro" id="IPR050314">
    <property type="entry name" value="Glycosyl_Hydrlase_18"/>
</dbReference>
<evidence type="ECO:0000256" key="8">
    <source>
        <dbReference type="ARBA" id="ARBA00023326"/>
    </source>
</evidence>
<dbReference type="STRING" id="1076935.U4KWJ6"/>
<dbReference type="GO" id="GO:0000272">
    <property type="term" value="P:polysaccharide catabolic process"/>
    <property type="evidence" value="ECO:0007669"/>
    <property type="project" value="UniProtKB-KW"/>
</dbReference>
<dbReference type="Pfam" id="PF00704">
    <property type="entry name" value="Glyco_hydro_18"/>
    <property type="match status" value="1"/>
</dbReference>
<dbReference type="InterPro" id="IPR001223">
    <property type="entry name" value="Glyco_hydro18_cat"/>
</dbReference>
<accession>U4KWJ6</accession>
<keyword evidence="4 9" id="KW-0378">Hydrolase</keyword>
<evidence type="ECO:0000256" key="9">
    <source>
        <dbReference type="RuleBase" id="RU000489"/>
    </source>
</evidence>
<dbReference type="EC" id="3.2.1.14" evidence="3"/>